<proteinExistence type="predicted"/>
<feature type="signal peptide" evidence="1">
    <location>
        <begin position="1"/>
        <end position="21"/>
    </location>
</feature>
<evidence type="ECO:0000313" key="4">
    <source>
        <dbReference type="Proteomes" id="UP000838686"/>
    </source>
</evidence>
<feature type="chain" id="PRO_5046963714" description="Copper amine oxidase-like N-terminal domain-containing protein" evidence="1">
    <location>
        <begin position="22"/>
        <end position="656"/>
    </location>
</feature>
<dbReference type="RefSeq" id="WP_236343499.1">
    <property type="nucleotide sequence ID" value="NZ_CAKMMF010000017.1"/>
</dbReference>
<protein>
    <recommendedName>
        <fullName evidence="2">Copper amine oxidase-like N-terminal domain-containing protein</fullName>
    </recommendedName>
</protein>
<dbReference type="SUPFAM" id="SSF49299">
    <property type="entry name" value="PKD domain"/>
    <property type="match status" value="1"/>
</dbReference>
<dbReference type="Gene3D" id="3.30.457.10">
    <property type="entry name" value="Copper amine oxidase-like, N-terminal domain"/>
    <property type="match status" value="1"/>
</dbReference>
<evidence type="ECO:0000256" key="1">
    <source>
        <dbReference type="SAM" id="SignalP"/>
    </source>
</evidence>
<evidence type="ECO:0000259" key="2">
    <source>
        <dbReference type="Pfam" id="PF07833"/>
    </source>
</evidence>
<keyword evidence="4" id="KW-1185">Reference proteome</keyword>
<dbReference type="EMBL" id="CAKMMF010000017">
    <property type="protein sequence ID" value="CAH1210150.1"/>
    <property type="molecule type" value="Genomic_DNA"/>
</dbReference>
<dbReference type="InterPro" id="IPR035986">
    <property type="entry name" value="PKD_dom_sf"/>
</dbReference>
<dbReference type="SUPFAM" id="SSF55383">
    <property type="entry name" value="Copper amine oxidase, domain N"/>
    <property type="match status" value="1"/>
</dbReference>
<sequence>MKSLKWLLIFSLLFIPIASLSEEKASATGIAADELVLKLKSNVMVHNGASFKSAQPLTLTQGTTFVAFSSIAQRYGYTISYDAKKKESIATSSKNVIRFKIGNVNVTKDGASSVKASNAPYVLNGSLMIPLRAWSQVTDSKLVVSGGNMTLSWNVKQMPTANFEIAPAEIYAEQTIVSYVDKSTNPSGQPFIDERWDGRMEIFYEPGTRTITRQVQDINGVWSEPYSVTIEVRPPNQAPVADFTTEKSEYRIGEKILYTNTSYDDENEIVSTVWTGNEDVFFEAGDKTVTLEVRDRHGLTSFITKTITVTTEVLYTREQYERLFTSVGEKISFVGSSLRDHKLVPFTIQSDTAQVVRSNSPETLIEEGIAYQDQITGQVRFMFHNKNKIGYPVKMYLIATNLSNSTVNVNTSSIGIAGPDPSVANTGKLSVFRYLESLIANNSPKWTTVGPKQSVIILPEINKMAIKDNQVFSAYADVFSDAELQYSIVVVEQSKKPLDELPTLKVMPRDNLHTRGTFNGGNRVIETNETLGLEPQYMTLGDGKLDTYLDGIDYTNGELQMNFGNYGVHYTLRLNRVAPNTLIALNGRGGEYTGAFMVNGQVIKVTNISTLKNNNEAGVIYRTGDKEESVEIVFTPTGGSNLPVAMLFLPLPELRW</sequence>
<evidence type="ECO:0000313" key="3">
    <source>
        <dbReference type="EMBL" id="CAH1210150.1"/>
    </source>
</evidence>
<gene>
    <name evidence="3" type="ORF">PAECIP111893_03151</name>
</gene>
<comment type="caution">
    <text evidence="3">The sequence shown here is derived from an EMBL/GenBank/DDBJ whole genome shotgun (WGS) entry which is preliminary data.</text>
</comment>
<organism evidence="3 4">
    <name type="scientific">Paenibacillus plantiphilus</name>
    <dbReference type="NCBI Taxonomy" id="2905650"/>
    <lineage>
        <taxon>Bacteria</taxon>
        <taxon>Bacillati</taxon>
        <taxon>Bacillota</taxon>
        <taxon>Bacilli</taxon>
        <taxon>Bacillales</taxon>
        <taxon>Paenibacillaceae</taxon>
        <taxon>Paenibacillus</taxon>
    </lineage>
</organism>
<dbReference type="Proteomes" id="UP000838686">
    <property type="component" value="Unassembled WGS sequence"/>
</dbReference>
<dbReference type="InterPro" id="IPR036582">
    <property type="entry name" value="Mao_N_sf"/>
</dbReference>
<dbReference type="InterPro" id="IPR013783">
    <property type="entry name" value="Ig-like_fold"/>
</dbReference>
<name>A0ABM9CDV9_9BACL</name>
<keyword evidence="1" id="KW-0732">Signal</keyword>
<reference evidence="3" key="1">
    <citation type="submission" date="2022-01" db="EMBL/GenBank/DDBJ databases">
        <authorList>
            <person name="Criscuolo A."/>
        </authorList>
    </citation>
    <scope>NUCLEOTIDE SEQUENCE</scope>
    <source>
        <strain evidence="3">CIP111893</strain>
    </source>
</reference>
<dbReference type="InterPro" id="IPR012854">
    <property type="entry name" value="Cu_amine_oxidase-like_N"/>
</dbReference>
<dbReference type="Pfam" id="PF07833">
    <property type="entry name" value="Cu_amine_oxidN1"/>
    <property type="match status" value="1"/>
</dbReference>
<feature type="domain" description="Copper amine oxidase-like N-terminal" evidence="2">
    <location>
        <begin position="47"/>
        <end position="143"/>
    </location>
</feature>
<dbReference type="Gene3D" id="2.60.40.10">
    <property type="entry name" value="Immunoglobulins"/>
    <property type="match status" value="1"/>
</dbReference>
<accession>A0ABM9CDV9</accession>